<keyword evidence="1" id="KW-0808">Transferase</keyword>
<feature type="region of interest" description="Disordered" evidence="6">
    <location>
        <begin position="1162"/>
        <end position="1185"/>
    </location>
</feature>
<dbReference type="PANTHER" id="PTHR43289">
    <property type="entry name" value="MITOGEN-ACTIVATED PROTEIN KINASE KINASE KINASE 20-RELATED"/>
    <property type="match status" value="1"/>
</dbReference>
<keyword evidence="8" id="KW-0723">Serine/threonine-protein kinase</keyword>
<dbReference type="Gene3D" id="1.10.510.10">
    <property type="entry name" value="Transferase(Phosphotransferase) domain 1"/>
    <property type="match status" value="1"/>
</dbReference>
<reference evidence="8 9" key="1">
    <citation type="submission" date="2020-08" db="EMBL/GenBank/DDBJ databases">
        <title>Genomic Encyclopedia of Type Strains, Phase IV (KMG-IV): sequencing the most valuable type-strain genomes for metagenomic binning, comparative biology and taxonomic classification.</title>
        <authorList>
            <person name="Goeker M."/>
        </authorList>
    </citation>
    <scope>NUCLEOTIDE SEQUENCE [LARGE SCALE GENOMIC DNA]</scope>
    <source>
        <strain evidence="8 9">DSM 12251</strain>
    </source>
</reference>
<evidence type="ECO:0000256" key="6">
    <source>
        <dbReference type="SAM" id="MobiDB-lite"/>
    </source>
</evidence>
<evidence type="ECO:0000256" key="1">
    <source>
        <dbReference type="ARBA" id="ARBA00022679"/>
    </source>
</evidence>
<comment type="caution">
    <text evidence="8">The sequence shown here is derived from an EMBL/GenBank/DDBJ whole genome shotgun (WGS) entry which is preliminary data.</text>
</comment>
<evidence type="ECO:0000313" key="9">
    <source>
        <dbReference type="Proteomes" id="UP000534294"/>
    </source>
</evidence>
<organism evidence="8 9">
    <name type="scientific">Prosthecobacter dejongeii</name>
    <dbReference type="NCBI Taxonomy" id="48465"/>
    <lineage>
        <taxon>Bacteria</taxon>
        <taxon>Pseudomonadati</taxon>
        <taxon>Verrucomicrobiota</taxon>
        <taxon>Verrucomicrobiia</taxon>
        <taxon>Verrucomicrobiales</taxon>
        <taxon>Verrucomicrobiaceae</taxon>
        <taxon>Prosthecobacter</taxon>
    </lineage>
</organism>
<dbReference type="SMART" id="SM00220">
    <property type="entry name" value="S_TKc"/>
    <property type="match status" value="1"/>
</dbReference>
<evidence type="ECO:0000313" key="8">
    <source>
        <dbReference type="EMBL" id="MBB5040248.1"/>
    </source>
</evidence>
<dbReference type="GO" id="GO:0004674">
    <property type="term" value="F:protein serine/threonine kinase activity"/>
    <property type="evidence" value="ECO:0007669"/>
    <property type="project" value="UniProtKB-KW"/>
</dbReference>
<dbReference type="PROSITE" id="PS50011">
    <property type="entry name" value="PROTEIN_KINASE_DOM"/>
    <property type="match status" value="1"/>
</dbReference>
<protein>
    <submittedName>
        <fullName evidence="8">Serine/threonine protein kinase/tetratricopeptide (TPR) repeat protein</fullName>
    </submittedName>
</protein>
<dbReference type="InterPro" id="IPR011009">
    <property type="entry name" value="Kinase-like_dom_sf"/>
</dbReference>
<feature type="domain" description="Protein kinase" evidence="7">
    <location>
        <begin position="52"/>
        <end position="315"/>
    </location>
</feature>
<dbReference type="InterPro" id="IPR008271">
    <property type="entry name" value="Ser/Thr_kinase_AS"/>
</dbReference>
<dbReference type="Gene3D" id="1.25.40.10">
    <property type="entry name" value="Tetratricopeptide repeat domain"/>
    <property type="match status" value="1"/>
</dbReference>
<feature type="binding site" evidence="5">
    <location>
        <position position="81"/>
    </location>
    <ligand>
        <name>ATP</name>
        <dbReference type="ChEBI" id="CHEBI:30616"/>
    </ligand>
</feature>
<dbReference type="RefSeq" id="WP_184212793.1">
    <property type="nucleotide sequence ID" value="NZ_JACHIF010000012.1"/>
</dbReference>
<accession>A0A7W8DS55</accession>
<dbReference type="SUPFAM" id="SSF56112">
    <property type="entry name" value="Protein kinase-like (PK-like)"/>
    <property type="match status" value="1"/>
</dbReference>
<dbReference type="PROSITE" id="PS00107">
    <property type="entry name" value="PROTEIN_KINASE_ATP"/>
    <property type="match status" value="1"/>
</dbReference>
<dbReference type="AlphaFoldDB" id="A0A7W8DS55"/>
<dbReference type="InterPro" id="IPR017441">
    <property type="entry name" value="Protein_kinase_ATP_BS"/>
</dbReference>
<dbReference type="InterPro" id="IPR011990">
    <property type="entry name" value="TPR-like_helical_dom_sf"/>
</dbReference>
<dbReference type="CDD" id="cd14014">
    <property type="entry name" value="STKc_PknB_like"/>
    <property type="match status" value="1"/>
</dbReference>
<name>A0A7W8DS55_9BACT</name>
<dbReference type="Proteomes" id="UP000534294">
    <property type="component" value="Unassembled WGS sequence"/>
</dbReference>
<dbReference type="Gene3D" id="3.30.200.20">
    <property type="entry name" value="Phosphorylase Kinase, domain 1"/>
    <property type="match status" value="1"/>
</dbReference>
<evidence type="ECO:0000259" key="7">
    <source>
        <dbReference type="PROSITE" id="PS50011"/>
    </source>
</evidence>
<keyword evidence="4 5" id="KW-0067">ATP-binding</keyword>
<dbReference type="SUPFAM" id="SSF48452">
    <property type="entry name" value="TPR-like"/>
    <property type="match status" value="1"/>
</dbReference>
<evidence type="ECO:0000256" key="2">
    <source>
        <dbReference type="ARBA" id="ARBA00022741"/>
    </source>
</evidence>
<sequence>MNPEPLPPNEDGIPSFQAIVEKDLTPNEAGSGRLPEGGWISKEVLEKILPQYERWAFVGTGGMGVVYKAWHRELQRWAAIKFLAPKLCCDPRAMARFQNEATVMAQLRHPNIVPVHDFGCEGDLAWLVMDFLDGVPLHVWAKERSRKPTEIAQMMAKITRSVGVAHASGITHRDLKPGNIMVLGDEPILLDFGLAQNQAWQQDIRLTHDGELAGTVAYLAPEQVDPTLGEPAPATDVHACGVMLFELLSGRLPRTGLASQIITRLHEDDLPPRLSTVVKSPRKELDAICWRAMQKTPEGRYANGTSMAEDLERFLDGRPIRAKNPDLLEVCYLYFRRYPWALGAAAVALLALSISVWTTSRMQWSKKKSNLLSQINRQLTAEEWTPDRLALTDGLLDQMHRVDTVLERYLREDVLKRTYHTVEDLLEAPRLSEADSKRIQVLIRALISKKHPDSSLLLNRWRAREAAWQTVASLHGPITPESAQVIFQTKGWVAKLGELHAVPAVAGQTWSTLFSPLDVEGAVELEMELHETWQEAKAFGLTLIIPQLEDVQFRVFQAERFRQYQPDFENPEKVQVMTIMSEDVPLAYALVPLEVRRSPHLTLRCRYENGDLSFSLNGSNPLNYTRIFELTRTLSKARFSLLLPVESSLARFELRERDVKAPATPLAKADDFFSVGKPTEALAIYEKYLNRADVKAECLYKYAACLEALQKRKDALTTWEQVARNPAEPWKSLAMFQLWRGHLTLGDMEHANAWFDLMMANRPPEIVRTGMATGDRLLLNQHYLPITRSLNCLKVRPEDIPDLDRAVRVQHFLGADDRNTAVRTAMAFHFAGHDHQARQSLTQAVTQVQPTAGLPEAEINSTMVCLDQWAALGGAETDAVLRATVVAWAQALEASQQPTRAIPILELVRQKLRMRPPLEQPQAKLLESLQEDSGLLLRHKIEVWLVAGMAEETPSARQKMWQEAVKALENHDGVADHTQQKLHSEFVARSLAQSWTQAQATEWLTALFGKARPLVSRDKWIGPIVHALAGNVLAKTLNEILQSERGQRFAKDYILRTRPARDLAYESMELVLTSLFAKGTDWAVEHPQVRASAKEVVAAFCKREFSEVALMQFFTLWSGVKNQATWDMMATALKPELRQPLEALLLRRYEVLGLNQEARGFQAPAADQKKPAPNTTRVIPSPSLE</sequence>
<dbReference type="PANTHER" id="PTHR43289:SF6">
    <property type="entry name" value="SERINE_THREONINE-PROTEIN KINASE NEKL-3"/>
    <property type="match status" value="1"/>
</dbReference>
<dbReference type="Pfam" id="PF00069">
    <property type="entry name" value="Pkinase"/>
    <property type="match status" value="1"/>
</dbReference>
<dbReference type="InterPro" id="IPR000719">
    <property type="entry name" value="Prot_kinase_dom"/>
</dbReference>
<keyword evidence="3 8" id="KW-0418">Kinase</keyword>
<keyword evidence="2 5" id="KW-0547">Nucleotide-binding</keyword>
<keyword evidence="9" id="KW-1185">Reference proteome</keyword>
<dbReference type="PROSITE" id="PS00108">
    <property type="entry name" value="PROTEIN_KINASE_ST"/>
    <property type="match status" value="1"/>
</dbReference>
<proteinExistence type="predicted"/>
<dbReference type="GO" id="GO:0005524">
    <property type="term" value="F:ATP binding"/>
    <property type="evidence" value="ECO:0007669"/>
    <property type="project" value="UniProtKB-UniRule"/>
</dbReference>
<evidence type="ECO:0000256" key="4">
    <source>
        <dbReference type="ARBA" id="ARBA00022840"/>
    </source>
</evidence>
<dbReference type="EMBL" id="JACHIF010000012">
    <property type="protein sequence ID" value="MBB5040248.1"/>
    <property type="molecule type" value="Genomic_DNA"/>
</dbReference>
<gene>
    <name evidence="8" type="ORF">HNQ64_004529</name>
</gene>
<evidence type="ECO:0000256" key="3">
    <source>
        <dbReference type="ARBA" id="ARBA00022777"/>
    </source>
</evidence>
<evidence type="ECO:0000256" key="5">
    <source>
        <dbReference type="PROSITE-ProRule" id="PRU10141"/>
    </source>
</evidence>
<feature type="compositionally biased region" description="Polar residues" evidence="6">
    <location>
        <begin position="1174"/>
        <end position="1185"/>
    </location>
</feature>